<gene>
    <name evidence="2" type="ORF">S06H3_25568</name>
</gene>
<dbReference type="InterPro" id="IPR003500">
    <property type="entry name" value="RpiB_LacA_LacB"/>
</dbReference>
<dbReference type="Pfam" id="PF02502">
    <property type="entry name" value="LacAB_rpiB"/>
    <property type="match status" value="1"/>
</dbReference>
<keyword evidence="1" id="KW-0413">Isomerase</keyword>
<dbReference type="EMBL" id="BARV01014729">
    <property type="protein sequence ID" value="GAI22467.1"/>
    <property type="molecule type" value="Genomic_DNA"/>
</dbReference>
<evidence type="ECO:0008006" key="3">
    <source>
        <dbReference type="Google" id="ProtNLM"/>
    </source>
</evidence>
<dbReference type="NCBIfam" id="NF004051">
    <property type="entry name" value="PRK05571.1"/>
    <property type="match status" value="1"/>
</dbReference>
<dbReference type="PIRSF" id="PIRSF005384">
    <property type="entry name" value="RpiB_LacA_B"/>
    <property type="match status" value="1"/>
</dbReference>
<reference evidence="2" key="1">
    <citation type="journal article" date="2014" name="Front. Microbiol.">
        <title>High frequency of phylogenetically diverse reductive dehalogenase-homologous genes in deep subseafloor sedimentary metagenomes.</title>
        <authorList>
            <person name="Kawai M."/>
            <person name="Futagami T."/>
            <person name="Toyoda A."/>
            <person name="Takaki Y."/>
            <person name="Nishi S."/>
            <person name="Hori S."/>
            <person name="Arai W."/>
            <person name="Tsubouchi T."/>
            <person name="Morono Y."/>
            <person name="Uchiyama I."/>
            <person name="Ito T."/>
            <person name="Fujiyama A."/>
            <person name="Inagaki F."/>
            <person name="Takami H."/>
        </authorList>
    </citation>
    <scope>NUCLEOTIDE SEQUENCE</scope>
    <source>
        <strain evidence="2">Expedition CK06-06</strain>
    </source>
</reference>
<accession>X1LT00</accession>
<dbReference type="Gene3D" id="3.40.1400.10">
    <property type="entry name" value="Sugar-phosphate isomerase, RpiB/LacA/LacB"/>
    <property type="match status" value="1"/>
</dbReference>
<protein>
    <recommendedName>
        <fullName evidence="3">Ribose 5-phosphate isomerase B</fullName>
    </recommendedName>
</protein>
<organism evidence="2">
    <name type="scientific">marine sediment metagenome</name>
    <dbReference type="NCBI Taxonomy" id="412755"/>
    <lineage>
        <taxon>unclassified sequences</taxon>
        <taxon>metagenomes</taxon>
        <taxon>ecological metagenomes</taxon>
    </lineage>
</organism>
<dbReference type="SUPFAM" id="SSF89623">
    <property type="entry name" value="Ribose/Galactose isomerase RpiB/AlsB"/>
    <property type="match status" value="1"/>
</dbReference>
<evidence type="ECO:0000256" key="1">
    <source>
        <dbReference type="ARBA" id="ARBA00023235"/>
    </source>
</evidence>
<sequence>MLNLIVNKDKMKKLKIAISSDHAGFFLKEKLKCYLTSEEYIIKDFGTYSKESVDYPDYFHPLARAMEDKEFNFGIVICGSGNGANITLNKYQGIRSALCWNTEITRLARAHNNANVCALPGRFIDLEQAIVFVRTFLNTTFDGGRHERRVMKITL</sequence>
<dbReference type="InterPro" id="IPR004785">
    <property type="entry name" value="RpiB"/>
</dbReference>
<dbReference type="InterPro" id="IPR036569">
    <property type="entry name" value="RpiB_LacA_LacB_sf"/>
</dbReference>
<dbReference type="NCBIfam" id="TIGR00689">
    <property type="entry name" value="rpiB_lacA_lacB"/>
    <property type="match status" value="1"/>
</dbReference>
<dbReference type="GO" id="GO:0009052">
    <property type="term" value="P:pentose-phosphate shunt, non-oxidative branch"/>
    <property type="evidence" value="ECO:0007669"/>
    <property type="project" value="TreeGrafter"/>
</dbReference>
<evidence type="ECO:0000313" key="2">
    <source>
        <dbReference type="EMBL" id="GAI22467.1"/>
    </source>
</evidence>
<dbReference type="PANTHER" id="PTHR30345">
    <property type="entry name" value="RIBOSE-5-PHOSPHATE ISOMERASE B"/>
    <property type="match status" value="1"/>
</dbReference>
<comment type="caution">
    <text evidence="2">The sequence shown here is derived from an EMBL/GenBank/DDBJ whole genome shotgun (WGS) entry which is preliminary data.</text>
</comment>
<dbReference type="NCBIfam" id="TIGR01120">
    <property type="entry name" value="rpiB"/>
    <property type="match status" value="1"/>
</dbReference>
<name>X1LT00_9ZZZZ</name>
<dbReference type="GO" id="GO:0019316">
    <property type="term" value="P:D-allose catabolic process"/>
    <property type="evidence" value="ECO:0007669"/>
    <property type="project" value="TreeGrafter"/>
</dbReference>
<dbReference type="AlphaFoldDB" id="X1LT00"/>
<proteinExistence type="predicted"/>
<dbReference type="PANTHER" id="PTHR30345:SF0">
    <property type="entry name" value="DNA DAMAGE-REPAIR_TOLERATION PROTEIN DRT102"/>
    <property type="match status" value="1"/>
</dbReference>
<dbReference type="GO" id="GO:0004751">
    <property type="term" value="F:ribose-5-phosphate isomerase activity"/>
    <property type="evidence" value="ECO:0007669"/>
    <property type="project" value="TreeGrafter"/>
</dbReference>